<feature type="transmembrane region" description="Helical" evidence="1">
    <location>
        <begin position="42"/>
        <end position="63"/>
    </location>
</feature>
<reference evidence="2 3" key="1">
    <citation type="submission" date="2015-02" db="EMBL/GenBank/DDBJ databases">
        <title>Genome Sequencing of Rickettsiales.</title>
        <authorList>
            <person name="Daugherty S.C."/>
            <person name="Su Q."/>
            <person name="Abolude K."/>
            <person name="Beier-Sexton M."/>
            <person name="Carlyon J.A."/>
            <person name="Carter R."/>
            <person name="Day N.P."/>
            <person name="Dumler S.J."/>
            <person name="Dyachenko V."/>
            <person name="Godinez A."/>
            <person name="Kurtti T.J."/>
            <person name="Lichay M."/>
            <person name="Mullins K.E."/>
            <person name="Ott S."/>
            <person name="Pappas-Brown V."/>
            <person name="Paris D.H."/>
            <person name="Patel P."/>
            <person name="Richards A.L."/>
            <person name="Sadzewicz L."/>
            <person name="Sears K."/>
            <person name="Seidman D."/>
            <person name="Sengamalay N."/>
            <person name="Stenos J."/>
            <person name="Tallon L.J."/>
            <person name="Vincent G."/>
            <person name="Fraser C.M."/>
            <person name="Munderloh U."/>
            <person name="Dunning-Hotopp J.C."/>
        </authorList>
    </citation>
    <scope>NUCLEOTIDE SEQUENCE [LARGE SCALE GENOMIC DNA]</scope>
    <source>
        <strain evidence="2 3">RAC413</strain>
    </source>
</reference>
<keyword evidence="3" id="KW-1185">Reference proteome</keyword>
<dbReference type="AlphaFoldDB" id="A0A0F3NLX4"/>
<name>A0A0F3NLX4_9RICK</name>
<evidence type="ECO:0000256" key="1">
    <source>
        <dbReference type="SAM" id="Phobius"/>
    </source>
</evidence>
<organism evidence="2 3">
    <name type="scientific">Candidatus Neoehrlichia procyonis str. RAC413</name>
    <dbReference type="NCBI Taxonomy" id="1359163"/>
    <lineage>
        <taxon>Bacteria</taxon>
        <taxon>Pseudomonadati</taxon>
        <taxon>Pseudomonadota</taxon>
        <taxon>Alphaproteobacteria</taxon>
        <taxon>Rickettsiales</taxon>
        <taxon>Anaplasmataceae</taxon>
        <taxon>Candidatus Neoehrlichia</taxon>
    </lineage>
</organism>
<proteinExistence type="predicted"/>
<dbReference type="RefSeq" id="WP_045808629.1">
    <property type="nucleotide sequence ID" value="NZ_LANX01000001.1"/>
</dbReference>
<dbReference type="EMBL" id="LANX01000001">
    <property type="protein sequence ID" value="KJV68781.1"/>
    <property type="molecule type" value="Genomic_DNA"/>
</dbReference>
<feature type="transmembrane region" description="Helical" evidence="1">
    <location>
        <begin position="12"/>
        <end position="30"/>
    </location>
</feature>
<keyword evidence="1" id="KW-1133">Transmembrane helix</keyword>
<protein>
    <submittedName>
        <fullName evidence="2">Uncharacterized protein</fullName>
    </submittedName>
</protein>
<comment type="caution">
    <text evidence="2">The sequence shown here is derived from an EMBL/GenBank/DDBJ whole genome shotgun (WGS) entry which is preliminary data.</text>
</comment>
<keyword evidence="1" id="KW-0812">Transmembrane</keyword>
<evidence type="ECO:0000313" key="3">
    <source>
        <dbReference type="Proteomes" id="UP000033562"/>
    </source>
</evidence>
<sequence>MKVKFLRQNIKLFISSISIGLVTAATFISMSSLKNHTIHNNVIYSAIGLGVASFLGSFLPLVLMSTNKNKKAIAKLDCYNNTIEISDCLLKEDEIEILLNKKERIHLQFLP</sequence>
<accession>A0A0F3NLX4</accession>
<dbReference type="OrthoDB" id="3190463at2"/>
<evidence type="ECO:0000313" key="2">
    <source>
        <dbReference type="EMBL" id="KJV68781.1"/>
    </source>
</evidence>
<gene>
    <name evidence="2" type="ORF">NLO413_0145</name>
</gene>
<dbReference type="Proteomes" id="UP000033562">
    <property type="component" value="Unassembled WGS sequence"/>
</dbReference>
<keyword evidence="1" id="KW-0472">Membrane</keyword>